<gene>
    <name evidence="2" type="ORF">A3C11_02265</name>
</gene>
<proteinExistence type="predicted"/>
<organism evidence="2 3">
    <name type="scientific">Candidatus Sungbacteria bacterium RIFCSPHIGHO2_02_FULL_49_12</name>
    <dbReference type="NCBI Taxonomy" id="1802271"/>
    <lineage>
        <taxon>Bacteria</taxon>
        <taxon>Candidatus Sungiibacteriota</taxon>
    </lineage>
</organism>
<dbReference type="STRING" id="1802271.A3C11_02265"/>
<dbReference type="SUPFAM" id="SSF53335">
    <property type="entry name" value="S-adenosyl-L-methionine-dependent methyltransferases"/>
    <property type="match status" value="1"/>
</dbReference>
<dbReference type="Proteomes" id="UP000177362">
    <property type="component" value="Unassembled WGS sequence"/>
</dbReference>
<dbReference type="AlphaFoldDB" id="A0A1G2KLY1"/>
<protein>
    <recommendedName>
        <fullName evidence="1">Methyltransferase type 11 domain-containing protein</fullName>
    </recommendedName>
</protein>
<feature type="domain" description="Methyltransferase type 11" evidence="1">
    <location>
        <begin position="44"/>
        <end position="120"/>
    </location>
</feature>
<comment type="caution">
    <text evidence="2">The sequence shown here is derived from an EMBL/GenBank/DDBJ whole genome shotgun (WGS) entry which is preliminary data.</text>
</comment>
<dbReference type="Gene3D" id="3.40.50.150">
    <property type="entry name" value="Vaccinia Virus protein VP39"/>
    <property type="match status" value="1"/>
</dbReference>
<name>A0A1G2KLY1_9BACT</name>
<dbReference type="GO" id="GO:0008757">
    <property type="term" value="F:S-adenosylmethionine-dependent methyltransferase activity"/>
    <property type="evidence" value="ECO:0007669"/>
    <property type="project" value="InterPro"/>
</dbReference>
<dbReference type="Pfam" id="PF08241">
    <property type="entry name" value="Methyltransf_11"/>
    <property type="match status" value="1"/>
</dbReference>
<sequence length="211" mass="24260">MNETHRPQVLPDHYKKVGYLGTDRWVSYGNQVREILYCQPERVLEVGIGNGIVCDALGNLGFSVTTLDIDPALRPTVVGSVTKMPFPAASFDFLLVAEVLEHLPFEDFSRALSEIHRVTARYAYVTLPHAGAVFLDVCELPLLPHLQLFFKLPFFWSRHVFNGEHYWELGKRGYSVRRIRREILRAGFHIVKSGIYSQDPAHYYFLLTKHE</sequence>
<dbReference type="InterPro" id="IPR029063">
    <property type="entry name" value="SAM-dependent_MTases_sf"/>
</dbReference>
<dbReference type="InterPro" id="IPR013216">
    <property type="entry name" value="Methyltransf_11"/>
</dbReference>
<dbReference type="CDD" id="cd02440">
    <property type="entry name" value="AdoMet_MTases"/>
    <property type="match status" value="1"/>
</dbReference>
<reference evidence="2 3" key="1">
    <citation type="journal article" date="2016" name="Nat. Commun.">
        <title>Thousands of microbial genomes shed light on interconnected biogeochemical processes in an aquifer system.</title>
        <authorList>
            <person name="Anantharaman K."/>
            <person name="Brown C.T."/>
            <person name="Hug L.A."/>
            <person name="Sharon I."/>
            <person name="Castelle C.J."/>
            <person name="Probst A.J."/>
            <person name="Thomas B.C."/>
            <person name="Singh A."/>
            <person name="Wilkins M.J."/>
            <person name="Karaoz U."/>
            <person name="Brodie E.L."/>
            <person name="Williams K.H."/>
            <person name="Hubbard S.S."/>
            <person name="Banfield J.F."/>
        </authorList>
    </citation>
    <scope>NUCLEOTIDE SEQUENCE [LARGE SCALE GENOMIC DNA]</scope>
</reference>
<dbReference type="EMBL" id="MHQJ01000048">
    <property type="protein sequence ID" value="OHA00396.1"/>
    <property type="molecule type" value="Genomic_DNA"/>
</dbReference>
<evidence type="ECO:0000313" key="3">
    <source>
        <dbReference type="Proteomes" id="UP000177362"/>
    </source>
</evidence>
<evidence type="ECO:0000313" key="2">
    <source>
        <dbReference type="EMBL" id="OHA00396.1"/>
    </source>
</evidence>
<evidence type="ECO:0000259" key="1">
    <source>
        <dbReference type="Pfam" id="PF08241"/>
    </source>
</evidence>
<accession>A0A1G2KLY1</accession>